<gene>
    <name evidence="1" type="ORF">GJ654_05280</name>
</gene>
<dbReference type="PANTHER" id="PTHR13061:SF29">
    <property type="entry name" value="GAMMA CARBONIC ANHYDRASE-LIKE 1, MITOCHONDRIAL-RELATED"/>
    <property type="match status" value="1"/>
</dbReference>
<dbReference type="Pfam" id="PF00132">
    <property type="entry name" value="Hexapep"/>
    <property type="match status" value="1"/>
</dbReference>
<reference evidence="1 2" key="1">
    <citation type="submission" date="2019-11" db="EMBL/GenBank/DDBJ databases">
        <title>Whole-genome sequence of a Rhodoblastus acidophilus DSM 142.</title>
        <authorList>
            <person name="Kyndt J.A."/>
            <person name="Meyer T.E."/>
        </authorList>
    </citation>
    <scope>NUCLEOTIDE SEQUENCE [LARGE SCALE GENOMIC DNA]</scope>
    <source>
        <strain evidence="1 2">DSM 142</strain>
    </source>
</reference>
<dbReference type="InterPro" id="IPR011004">
    <property type="entry name" value="Trimer_LpxA-like_sf"/>
</dbReference>
<organism evidence="1 2">
    <name type="scientific">Rhodoblastus acidophilus</name>
    <name type="common">Rhodopseudomonas acidophila</name>
    <dbReference type="NCBI Taxonomy" id="1074"/>
    <lineage>
        <taxon>Bacteria</taxon>
        <taxon>Pseudomonadati</taxon>
        <taxon>Pseudomonadota</taxon>
        <taxon>Alphaproteobacteria</taxon>
        <taxon>Hyphomicrobiales</taxon>
        <taxon>Rhodoblastaceae</taxon>
        <taxon>Rhodoblastus</taxon>
    </lineage>
</organism>
<dbReference type="SUPFAM" id="SSF51161">
    <property type="entry name" value="Trimeric LpxA-like enzymes"/>
    <property type="match status" value="1"/>
</dbReference>
<dbReference type="InterPro" id="IPR047324">
    <property type="entry name" value="LbH_gamma_CA-like"/>
</dbReference>
<comment type="caution">
    <text evidence="1">The sequence shown here is derived from an EMBL/GenBank/DDBJ whole genome shotgun (WGS) entry which is preliminary data.</text>
</comment>
<evidence type="ECO:0000313" key="2">
    <source>
        <dbReference type="Proteomes" id="UP000439113"/>
    </source>
</evidence>
<proteinExistence type="predicted"/>
<dbReference type="RefSeq" id="WP_155445061.1">
    <property type="nucleotide sequence ID" value="NZ_JAOQNR010000003.1"/>
</dbReference>
<dbReference type="InterPro" id="IPR001451">
    <property type="entry name" value="Hexapep"/>
</dbReference>
<protein>
    <submittedName>
        <fullName evidence="1">Gamma carbonic anhydrase family protein</fullName>
    </submittedName>
</protein>
<dbReference type="Proteomes" id="UP000439113">
    <property type="component" value="Unassembled WGS sequence"/>
</dbReference>
<dbReference type="InterPro" id="IPR050484">
    <property type="entry name" value="Transf_Hexapept/Carb_Anhydrase"/>
</dbReference>
<dbReference type="Gene3D" id="2.160.10.10">
    <property type="entry name" value="Hexapeptide repeat proteins"/>
    <property type="match status" value="1"/>
</dbReference>
<dbReference type="OrthoDB" id="9803036at2"/>
<dbReference type="EMBL" id="WNKS01000003">
    <property type="protein sequence ID" value="MTV30401.1"/>
    <property type="molecule type" value="Genomic_DNA"/>
</dbReference>
<dbReference type="CDD" id="cd04645">
    <property type="entry name" value="LbH_gamma_CA_like"/>
    <property type="match status" value="1"/>
</dbReference>
<evidence type="ECO:0000313" key="1">
    <source>
        <dbReference type="EMBL" id="MTV30401.1"/>
    </source>
</evidence>
<accession>A0A6N8DMJ4</accession>
<sequence>MSLYSLDGVSPELPEHGKYFVAPDANLIGRVRLREDANVWFGATLRGDNEWIEVGARTNIQDGSVLHTDMGCPLTIGADVTVGHCVILHGCTIGEGSLIGMGATIMNNAKIGKFCIVGANALVTEGAEFPDYSLIVGAPAKLRKTLDPSSAEGLLGSARHYVENAHRYLSGLKRID</sequence>
<name>A0A6N8DMJ4_RHOAC</name>
<dbReference type="AlphaFoldDB" id="A0A6N8DMJ4"/>
<dbReference type="PANTHER" id="PTHR13061">
    <property type="entry name" value="DYNACTIN SUBUNIT P25"/>
    <property type="match status" value="1"/>
</dbReference>